<evidence type="ECO:0000313" key="3">
    <source>
        <dbReference type="Proteomes" id="UP000054477"/>
    </source>
</evidence>
<keyword evidence="3" id="KW-1185">Reference proteome</keyword>
<feature type="region of interest" description="Disordered" evidence="1">
    <location>
        <begin position="290"/>
        <end position="332"/>
    </location>
</feature>
<evidence type="ECO:0000313" key="2">
    <source>
        <dbReference type="EMBL" id="KIJ99675.1"/>
    </source>
</evidence>
<dbReference type="EMBL" id="KN838642">
    <property type="protein sequence ID" value="KIJ99675.1"/>
    <property type="molecule type" value="Genomic_DNA"/>
</dbReference>
<sequence>MPQASVRTGTDVVPTLKLGAMMAFYEGACVITHITQSLRWAHMLNSAINPSHRLKEMLDRHLREDRHPAHAAEVRENIVPLRVDLYIGMDSPRTFRTLFLHEDIIAKTLAYERHLKMYRLNEIEAGRVDPGRPTHDEVFGGCKKNLHRWHCAPTAYPVETAPTYQIYKPADCPGVEPYSSNQFPPVNTLLSIPFSLLHNLPRLTSMASSSKYHSDLVTMGQEIVSLWYWDPLPNHEGQLNTSVCMGNNPCSALPVPISNRSDTFEALRPSAHDKGYELIDVVQARPTFQSPSRLDVEEMTPGTCQGSRDGLQSSTGECPSSTDEEKSSSQPLSSDILTWANNVIGGEEKMLPLTATPYEKGIVGGSANDVLMVRGLIHPLMYLNYINLEKFSYLL</sequence>
<evidence type="ECO:0000256" key="1">
    <source>
        <dbReference type="SAM" id="MobiDB-lite"/>
    </source>
</evidence>
<gene>
    <name evidence="2" type="ORF">K443DRAFT_162441</name>
</gene>
<protein>
    <submittedName>
        <fullName evidence="2">Uncharacterized protein</fullName>
    </submittedName>
</protein>
<dbReference type="OrthoDB" id="3067563at2759"/>
<reference evidence="3" key="2">
    <citation type="submission" date="2015-01" db="EMBL/GenBank/DDBJ databases">
        <title>Evolutionary Origins and Diversification of the Mycorrhizal Mutualists.</title>
        <authorList>
            <consortium name="DOE Joint Genome Institute"/>
            <consortium name="Mycorrhizal Genomics Consortium"/>
            <person name="Kohler A."/>
            <person name="Kuo A."/>
            <person name="Nagy L.G."/>
            <person name="Floudas D."/>
            <person name="Copeland A."/>
            <person name="Barry K.W."/>
            <person name="Cichocki N."/>
            <person name="Veneault-Fourrey C."/>
            <person name="LaButti K."/>
            <person name="Lindquist E.A."/>
            <person name="Lipzen A."/>
            <person name="Lundell T."/>
            <person name="Morin E."/>
            <person name="Murat C."/>
            <person name="Riley R."/>
            <person name="Ohm R."/>
            <person name="Sun H."/>
            <person name="Tunlid A."/>
            <person name="Henrissat B."/>
            <person name="Grigoriev I.V."/>
            <person name="Hibbett D.S."/>
            <person name="Martin F."/>
        </authorList>
    </citation>
    <scope>NUCLEOTIDE SEQUENCE [LARGE SCALE GENOMIC DNA]</scope>
    <source>
        <strain evidence="3">LaAM-08-1</strain>
    </source>
</reference>
<name>A0A0C9X3S5_9AGAR</name>
<organism evidence="2 3">
    <name type="scientific">Laccaria amethystina LaAM-08-1</name>
    <dbReference type="NCBI Taxonomy" id="1095629"/>
    <lineage>
        <taxon>Eukaryota</taxon>
        <taxon>Fungi</taxon>
        <taxon>Dikarya</taxon>
        <taxon>Basidiomycota</taxon>
        <taxon>Agaricomycotina</taxon>
        <taxon>Agaricomycetes</taxon>
        <taxon>Agaricomycetidae</taxon>
        <taxon>Agaricales</taxon>
        <taxon>Agaricineae</taxon>
        <taxon>Hydnangiaceae</taxon>
        <taxon>Laccaria</taxon>
    </lineage>
</organism>
<accession>A0A0C9X3S5</accession>
<dbReference type="HOGENOM" id="CLU_708943_0_0_1"/>
<proteinExistence type="predicted"/>
<feature type="compositionally biased region" description="Polar residues" evidence="1">
    <location>
        <begin position="302"/>
        <end position="321"/>
    </location>
</feature>
<reference evidence="2 3" key="1">
    <citation type="submission" date="2014-04" db="EMBL/GenBank/DDBJ databases">
        <authorList>
            <consortium name="DOE Joint Genome Institute"/>
            <person name="Kuo A."/>
            <person name="Kohler A."/>
            <person name="Nagy L.G."/>
            <person name="Floudas D."/>
            <person name="Copeland A."/>
            <person name="Barry K.W."/>
            <person name="Cichocki N."/>
            <person name="Veneault-Fourrey C."/>
            <person name="LaButti K."/>
            <person name="Lindquist E.A."/>
            <person name="Lipzen A."/>
            <person name="Lundell T."/>
            <person name="Morin E."/>
            <person name="Murat C."/>
            <person name="Sun H."/>
            <person name="Tunlid A."/>
            <person name="Henrissat B."/>
            <person name="Grigoriev I.V."/>
            <person name="Hibbett D.S."/>
            <person name="Martin F."/>
            <person name="Nordberg H.P."/>
            <person name="Cantor M.N."/>
            <person name="Hua S.X."/>
        </authorList>
    </citation>
    <scope>NUCLEOTIDE SEQUENCE [LARGE SCALE GENOMIC DNA]</scope>
    <source>
        <strain evidence="2 3">LaAM-08-1</strain>
    </source>
</reference>
<dbReference type="Proteomes" id="UP000054477">
    <property type="component" value="Unassembled WGS sequence"/>
</dbReference>
<dbReference type="AlphaFoldDB" id="A0A0C9X3S5"/>